<reference evidence="1 2" key="1">
    <citation type="submission" date="2015-04" db="EMBL/GenBank/DDBJ databases">
        <title>Complete genome sequence of Schizopora paradoxa KUC8140, a cosmopolitan wood degrader in East Asia.</title>
        <authorList>
            <consortium name="DOE Joint Genome Institute"/>
            <person name="Min B."/>
            <person name="Park H."/>
            <person name="Jang Y."/>
            <person name="Kim J.-J."/>
            <person name="Kim K.H."/>
            <person name="Pangilinan J."/>
            <person name="Lipzen A."/>
            <person name="Riley R."/>
            <person name="Grigoriev I.V."/>
            <person name="Spatafora J.W."/>
            <person name="Choi I.-G."/>
        </authorList>
    </citation>
    <scope>NUCLEOTIDE SEQUENCE [LARGE SCALE GENOMIC DNA]</scope>
    <source>
        <strain evidence="1 2">KUC8140</strain>
    </source>
</reference>
<protein>
    <submittedName>
        <fullName evidence="1">Uncharacterized protein</fullName>
    </submittedName>
</protein>
<dbReference type="InParanoid" id="A0A0H2SEU9"/>
<dbReference type="AlphaFoldDB" id="A0A0H2SEU9"/>
<dbReference type="SUPFAM" id="SSF46689">
    <property type="entry name" value="Homeodomain-like"/>
    <property type="match status" value="1"/>
</dbReference>
<name>A0A0H2SEU9_9AGAM</name>
<sequence length="58" mass="6835">KRSVYRILADWKRTGEVKVVSERKQGRPRALDFADTQVVINTVTDRNDMYLQELQQVL</sequence>
<dbReference type="EMBL" id="KQ085927">
    <property type="protein sequence ID" value="KLO15581.1"/>
    <property type="molecule type" value="Genomic_DNA"/>
</dbReference>
<proteinExistence type="predicted"/>
<dbReference type="InterPro" id="IPR009057">
    <property type="entry name" value="Homeodomain-like_sf"/>
</dbReference>
<evidence type="ECO:0000313" key="2">
    <source>
        <dbReference type="Proteomes" id="UP000053477"/>
    </source>
</evidence>
<dbReference type="OrthoDB" id="3264182at2759"/>
<keyword evidence="2" id="KW-1185">Reference proteome</keyword>
<dbReference type="Proteomes" id="UP000053477">
    <property type="component" value="Unassembled WGS sequence"/>
</dbReference>
<organism evidence="1 2">
    <name type="scientific">Schizopora paradoxa</name>
    <dbReference type="NCBI Taxonomy" id="27342"/>
    <lineage>
        <taxon>Eukaryota</taxon>
        <taxon>Fungi</taxon>
        <taxon>Dikarya</taxon>
        <taxon>Basidiomycota</taxon>
        <taxon>Agaricomycotina</taxon>
        <taxon>Agaricomycetes</taxon>
        <taxon>Hymenochaetales</taxon>
        <taxon>Schizoporaceae</taxon>
        <taxon>Schizopora</taxon>
    </lineage>
</organism>
<feature type="non-terminal residue" evidence="1">
    <location>
        <position position="1"/>
    </location>
</feature>
<feature type="non-terminal residue" evidence="1">
    <location>
        <position position="58"/>
    </location>
</feature>
<accession>A0A0H2SEU9</accession>
<evidence type="ECO:0000313" key="1">
    <source>
        <dbReference type="EMBL" id="KLO15581.1"/>
    </source>
</evidence>
<gene>
    <name evidence="1" type="ORF">SCHPADRAFT_791629</name>
</gene>